<evidence type="ECO:0000256" key="10">
    <source>
        <dbReference type="RuleBase" id="RU003832"/>
    </source>
</evidence>
<comment type="pathway">
    <text evidence="2">Protein modification; protein glycosylation.</text>
</comment>
<comment type="subcellular location">
    <subcellularLocation>
        <location evidence="1 10">Golgi apparatus</location>
        <location evidence="1 10">Golgi stack membrane</location>
        <topology evidence="1 10">Single-pass type II membrane protein</topology>
    </subcellularLocation>
</comment>
<evidence type="ECO:0000256" key="2">
    <source>
        <dbReference type="ARBA" id="ARBA00004922"/>
    </source>
</evidence>
<evidence type="ECO:0000256" key="3">
    <source>
        <dbReference type="ARBA" id="ARBA00008919"/>
    </source>
</evidence>
<evidence type="ECO:0000256" key="5">
    <source>
        <dbReference type="ARBA" id="ARBA00022679"/>
    </source>
</evidence>
<evidence type="ECO:0000259" key="11">
    <source>
        <dbReference type="Pfam" id="PF00852"/>
    </source>
</evidence>
<dbReference type="PANTHER" id="PTHR11929:SF11">
    <property type="entry name" value="4-GALACTOSYL-N-ACETYLGLUCOSAMINIDE 3-ALPHA-L-FUCOSYLTRANSFERASE FUT5"/>
    <property type="match status" value="1"/>
</dbReference>
<proteinExistence type="inferred from homology"/>
<feature type="non-terminal residue" evidence="13">
    <location>
        <position position="1"/>
    </location>
</feature>
<keyword evidence="5 10" id="KW-0808">Transferase</keyword>
<accession>A0A8M1M709</accession>
<dbReference type="PANTHER" id="PTHR11929">
    <property type="entry name" value="ALPHA- 1,3 -FUCOSYLTRANSFERASE"/>
    <property type="match status" value="1"/>
</dbReference>
<evidence type="ECO:0000313" key="12">
    <source>
        <dbReference type="Proteomes" id="UP000248481"/>
    </source>
</evidence>
<dbReference type="InterPro" id="IPR038577">
    <property type="entry name" value="GT10-like_C_sf"/>
</dbReference>
<evidence type="ECO:0000256" key="6">
    <source>
        <dbReference type="ARBA" id="ARBA00023034"/>
    </source>
</evidence>
<organism evidence="12 13">
    <name type="scientific">Neomonachus schauinslandi</name>
    <name type="common">Hawaiian monk seal</name>
    <name type="synonym">Monachus schauinslandi</name>
    <dbReference type="NCBI Taxonomy" id="29088"/>
    <lineage>
        <taxon>Eukaryota</taxon>
        <taxon>Metazoa</taxon>
        <taxon>Chordata</taxon>
        <taxon>Craniata</taxon>
        <taxon>Vertebrata</taxon>
        <taxon>Euteleostomi</taxon>
        <taxon>Mammalia</taxon>
        <taxon>Eutheria</taxon>
        <taxon>Laurasiatheria</taxon>
        <taxon>Carnivora</taxon>
        <taxon>Caniformia</taxon>
        <taxon>Pinnipedia</taxon>
        <taxon>Phocidae</taxon>
        <taxon>Monachinae</taxon>
        <taxon>Monachini</taxon>
        <taxon>Neomonachus</taxon>
    </lineage>
</organism>
<keyword evidence="12" id="KW-1185">Reference proteome</keyword>
<dbReference type="UniPathway" id="UPA00378"/>
<dbReference type="KEGG" id="nsu:123323820"/>
<dbReference type="Proteomes" id="UP000248481">
    <property type="component" value="Unplaced"/>
</dbReference>
<dbReference type="GeneID" id="123323820"/>
<evidence type="ECO:0000256" key="4">
    <source>
        <dbReference type="ARBA" id="ARBA00022676"/>
    </source>
</evidence>
<keyword evidence="10" id="KW-0472">Membrane</keyword>
<dbReference type="Gene3D" id="3.40.50.11660">
    <property type="entry name" value="Glycosyl transferase family 10, C-terminal domain"/>
    <property type="match status" value="1"/>
</dbReference>
<dbReference type="SUPFAM" id="SSF53756">
    <property type="entry name" value="UDP-Glycosyltransferase/glycogen phosphorylase"/>
    <property type="match status" value="1"/>
</dbReference>
<keyword evidence="6 10" id="KW-0333">Golgi apparatus</keyword>
<dbReference type="Pfam" id="PF00852">
    <property type="entry name" value="Glyco_transf_10"/>
    <property type="match status" value="1"/>
</dbReference>
<dbReference type="InterPro" id="IPR001503">
    <property type="entry name" value="Glyco_trans_10"/>
</dbReference>
<evidence type="ECO:0000313" key="13">
    <source>
        <dbReference type="RefSeq" id="XP_044768258.1"/>
    </source>
</evidence>
<comment type="catalytic activity">
    <reaction evidence="8">
        <text>a beta-D-galactosyl-(1-&gt;4)-N-acetyl-beta-D-glucosaminyl derivative + GDP-beta-L-fucose = a beta-D-galactosyl-(1-&gt;4)-[alpha-L-fucosyl-(1-&gt;3)]-N-acetyl-beta-D-glucosaminyl derivative + GDP + H(+)</text>
        <dbReference type="Rhea" id="RHEA:14257"/>
        <dbReference type="ChEBI" id="CHEBI:15378"/>
        <dbReference type="ChEBI" id="CHEBI:57273"/>
        <dbReference type="ChEBI" id="CHEBI:58189"/>
        <dbReference type="ChEBI" id="CHEBI:133507"/>
        <dbReference type="ChEBI" id="CHEBI:137941"/>
        <dbReference type="EC" id="2.4.1.152"/>
    </reaction>
    <physiologicalReaction direction="left-to-right" evidence="8">
        <dbReference type="Rhea" id="RHEA:14258"/>
    </physiologicalReaction>
</comment>
<dbReference type="GO" id="GO:0017083">
    <property type="term" value="F:4-galactosyl-N-acetylglucosaminide 3-alpha-L-fucosyltransferase activity"/>
    <property type="evidence" value="ECO:0007669"/>
    <property type="project" value="UniProtKB-EC"/>
</dbReference>
<comment type="catalytic activity">
    <reaction evidence="9">
        <text>an N-acetyl-alpha-neuraminyl-(2-&gt;3)-beta-D-galactosyl-(1-&gt;4)-N-acetyl-beta-D-glucosaminyl derivative + GDP-beta-L-fucose = an alpha-Neu5Ac-(2-&gt;3)-beta-D-Gal-(1-&gt;4)-[alpha-L-Fuc-(1-&gt;3)]-beta-D-GlcNAc derivative + GDP + H(+)</text>
        <dbReference type="Rhea" id="RHEA:56076"/>
        <dbReference type="ChEBI" id="CHEBI:15378"/>
        <dbReference type="ChEBI" id="CHEBI:57273"/>
        <dbReference type="ChEBI" id="CHEBI:58189"/>
        <dbReference type="ChEBI" id="CHEBI:136545"/>
        <dbReference type="ChEBI" id="CHEBI:139509"/>
    </reaction>
    <physiologicalReaction direction="left-to-right" evidence="9">
        <dbReference type="Rhea" id="RHEA:56077"/>
    </physiologicalReaction>
</comment>
<sequence length="103" mass="12022">SCWRRPPGGLRRTVVLGPSRRNHEKFLPPDAFIHVNDFQSPEELAQSLLPLDKDHALYLGYFRSRETLRPGSFRRALMFCKACWRLQQESPYQTVPSTASWFT</sequence>
<keyword evidence="4 10" id="KW-0328">Glycosyltransferase</keyword>
<evidence type="ECO:0000256" key="9">
    <source>
        <dbReference type="ARBA" id="ARBA00036481"/>
    </source>
</evidence>
<dbReference type="AlphaFoldDB" id="A0A8M1M709"/>
<dbReference type="InterPro" id="IPR055270">
    <property type="entry name" value="Glyco_tran_10_C"/>
</dbReference>
<evidence type="ECO:0000256" key="1">
    <source>
        <dbReference type="ARBA" id="ARBA00004447"/>
    </source>
</evidence>
<comment type="similarity">
    <text evidence="3 10">Belongs to the glycosyltransferase 10 family.</text>
</comment>
<feature type="domain" description="Fucosyltransferase C-terminal" evidence="11">
    <location>
        <begin position="14"/>
        <end position="101"/>
    </location>
</feature>
<gene>
    <name evidence="13" type="primary">LOC123323820</name>
</gene>
<keyword evidence="7" id="KW-0443">Lipid metabolism</keyword>
<keyword evidence="10" id="KW-0812">Transmembrane</keyword>
<evidence type="ECO:0000256" key="8">
    <source>
        <dbReference type="ARBA" id="ARBA00029329"/>
    </source>
</evidence>
<dbReference type="GO" id="GO:0006629">
    <property type="term" value="P:lipid metabolic process"/>
    <property type="evidence" value="ECO:0007669"/>
    <property type="project" value="UniProtKB-KW"/>
</dbReference>
<dbReference type="EC" id="2.4.1.-" evidence="10"/>
<reference evidence="13" key="1">
    <citation type="submission" date="2025-08" db="UniProtKB">
        <authorList>
            <consortium name="RefSeq"/>
        </authorList>
    </citation>
    <scope>IDENTIFICATION</scope>
    <source>
        <tissue evidence="13">Blood</tissue>
    </source>
</reference>
<dbReference type="RefSeq" id="XP_044768258.1">
    <property type="nucleotide sequence ID" value="XM_044912323.1"/>
</dbReference>
<name>A0A8M1M709_NEOSC</name>
<dbReference type="GO" id="GO:0032580">
    <property type="term" value="C:Golgi cisterna membrane"/>
    <property type="evidence" value="ECO:0007669"/>
    <property type="project" value="UniProtKB-SubCell"/>
</dbReference>
<evidence type="ECO:0000256" key="7">
    <source>
        <dbReference type="ARBA" id="ARBA00023098"/>
    </source>
</evidence>
<protein>
    <recommendedName>
        <fullName evidence="10">Fucosyltransferase</fullName>
        <ecNumber evidence="10">2.4.1.-</ecNumber>
    </recommendedName>
</protein>